<evidence type="ECO:0000313" key="1">
    <source>
        <dbReference type="EMBL" id="GFT18223.1"/>
    </source>
</evidence>
<proteinExistence type="predicted"/>
<sequence length="91" mass="10573">MPERKLIRDHLEEKAVIKTRIRFRTAEKGSPVYIVSVQDTLTIFPTYVTMRIAIFFGLEQDGPLKYKPSSLVLGSKLLSSSTRSNYRMHWK</sequence>
<reference evidence="1" key="1">
    <citation type="submission" date="2020-08" db="EMBL/GenBank/DDBJ databases">
        <title>Multicomponent nature underlies the extraordinary mechanical properties of spider dragline silk.</title>
        <authorList>
            <person name="Kono N."/>
            <person name="Nakamura H."/>
            <person name="Mori M."/>
            <person name="Yoshida Y."/>
            <person name="Ohtoshi R."/>
            <person name="Malay A.D."/>
            <person name="Moran D.A.P."/>
            <person name="Tomita M."/>
            <person name="Numata K."/>
            <person name="Arakawa K."/>
        </authorList>
    </citation>
    <scope>NUCLEOTIDE SEQUENCE</scope>
</reference>
<dbReference type="Proteomes" id="UP000887013">
    <property type="component" value="Unassembled WGS sequence"/>
</dbReference>
<comment type="caution">
    <text evidence="1">The sequence shown here is derived from an EMBL/GenBank/DDBJ whole genome shotgun (WGS) entry which is preliminary data.</text>
</comment>
<name>A0A8X6NJC6_NEPPI</name>
<organism evidence="1 2">
    <name type="scientific">Nephila pilipes</name>
    <name type="common">Giant wood spider</name>
    <name type="synonym">Nephila maculata</name>
    <dbReference type="NCBI Taxonomy" id="299642"/>
    <lineage>
        <taxon>Eukaryota</taxon>
        <taxon>Metazoa</taxon>
        <taxon>Ecdysozoa</taxon>
        <taxon>Arthropoda</taxon>
        <taxon>Chelicerata</taxon>
        <taxon>Arachnida</taxon>
        <taxon>Araneae</taxon>
        <taxon>Araneomorphae</taxon>
        <taxon>Entelegynae</taxon>
        <taxon>Araneoidea</taxon>
        <taxon>Nephilidae</taxon>
        <taxon>Nephila</taxon>
    </lineage>
</organism>
<dbReference type="AlphaFoldDB" id="A0A8X6NJC6"/>
<gene>
    <name evidence="1" type="ORF">NPIL_3331</name>
</gene>
<dbReference type="EMBL" id="BMAW01058816">
    <property type="protein sequence ID" value="GFT18223.1"/>
    <property type="molecule type" value="Genomic_DNA"/>
</dbReference>
<protein>
    <submittedName>
        <fullName evidence="1">Uncharacterized protein</fullName>
    </submittedName>
</protein>
<evidence type="ECO:0000313" key="2">
    <source>
        <dbReference type="Proteomes" id="UP000887013"/>
    </source>
</evidence>
<accession>A0A8X6NJC6</accession>
<keyword evidence="2" id="KW-1185">Reference proteome</keyword>